<feature type="coiled-coil region" evidence="1">
    <location>
        <begin position="71"/>
        <end position="98"/>
    </location>
</feature>
<evidence type="ECO:0000256" key="2">
    <source>
        <dbReference type="SAM" id="MobiDB-lite"/>
    </source>
</evidence>
<feature type="region of interest" description="Disordered" evidence="2">
    <location>
        <begin position="41"/>
        <end position="66"/>
    </location>
</feature>
<reference evidence="3 4" key="1">
    <citation type="submission" date="2016-03" db="EMBL/GenBank/DDBJ databases">
        <title>Complete genome sequence of a soil Actinobacterium, Nocardioides dokdonensis FR1436.</title>
        <authorList>
            <person name="Kwon S.-K."/>
            <person name="Kim K."/>
            <person name="Kim J.F."/>
        </authorList>
    </citation>
    <scope>NUCLEOTIDE SEQUENCE [LARGE SCALE GENOMIC DNA]</scope>
    <source>
        <strain evidence="3 4">FR1436</strain>
    </source>
</reference>
<evidence type="ECO:0000313" key="4">
    <source>
        <dbReference type="Proteomes" id="UP000077868"/>
    </source>
</evidence>
<sequence>MYGDTDVMRRRVDQLREQGADVRALADRLVAQAESVGWSGRAAESMRERVRERAGHLRQAATHHDGAAQALERHLHEVDRLREAIAERERRATSVRAEAEARVAAVRAHAEADRAVGIVREPDPDDLRLLATELPPPGHPDWLDLELPGL</sequence>
<dbReference type="KEGG" id="ndk:I601_1504"/>
<organism evidence="3 4">
    <name type="scientific">Nocardioides dokdonensis FR1436</name>
    <dbReference type="NCBI Taxonomy" id="1300347"/>
    <lineage>
        <taxon>Bacteria</taxon>
        <taxon>Bacillati</taxon>
        <taxon>Actinomycetota</taxon>
        <taxon>Actinomycetes</taxon>
        <taxon>Propionibacteriales</taxon>
        <taxon>Nocardioidaceae</taxon>
        <taxon>Nocardioides</taxon>
    </lineage>
</organism>
<evidence type="ECO:0000313" key="3">
    <source>
        <dbReference type="EMBL" id="ANH37939.1"/>
    </source>
</evidence>
<name>A0A1A9GHY3_9ACTN</name>
<keyword evidence="1" id="KW-0175">Coiled coil</keyword>
<dbReference type="PATRIC" id="fig|1300347.3.peg.1504"/>
<dbReference type="RefSeq" id="WP_068107861.1">
    <property type="nucleotide sequence ID" value="NZ_CP015079.1"/>
</dbReference>
<gene>
    <name evidence="3" type="ORF">I601_1504</name>
</gene>
<keyword evidence="4" id="KW-1185">Reference proteome</keyword>
<proteinExistence type="predicted"/>
<accession>A0A1A9GHY3</accession>
<evidence type="ECO:0000256" key="1">
    <source>
        <dbReference type="SAM" id="Coils"/>
    </source>
</evidence>
<dbReference type="OrthoDB" id="3790494at2"/>
<dbReference type="AlphaFoldDB" id="A0A1A9GHY3"/>
<protein>
    <recommendedName>
        <fullName evidence="5">Chromosome partition protein Smc</fullName>
    </recommendedName>
</protein>
<dbReference type="EMBL" id="CP015079">
    <property type="protein sequence ID" value="ANH37939.1"/>
    <property type="molecule type" value="Genomic_DNA"/>
</dbReference>
<dbReference type="Proteomes" id="UP000077868">
    <property type="component" value="Chromosome"/>
</dbReference>
<evidence type="ECO:0008006" key="5">
    <source>
        <dbReference type="Google" id="ProtNLM"/>
    </source>
</evidence>
<dbReference type="STRING" id="1300347.I601_1504"/>
<feature type="compositionally biased region" description="Basic and acidic residues" evidence="2">
    <location>
        <begin position="44"/>
        <end position="55"/>
    </location>
</feature>